<protein>
    <submittedName>
        <fullName evidence="2">Uncharacterized protein</fullName>
    </submittedName>
</protein>
<name>A0A8H3G9K7_9LECA</name>
<dbReference type="OrthoDB" id="10311999at2759"/>
<proteinExistence type="predicted"/>
<keyword evidence="3" id="KW-1185">Reference proteome</keyword>
<dbReference type="AlphaFoldDB" id="A0A8H3G9K7"/>
<reference evidence="2" key="1">
    <citation type="submission" date="2021-03" db="EMBL/GenBank/DDBJ databases">
        <authorList>
            <person name="Tagirdzhanova G."/>
        </authorList>
    </citation>
    <scope>NUCLEOTIDE SEQUENCE</scope>
</reference>
<dbReference type="EMBL" id="CAJPDR010000466">
    <property type="protein sequence ID" value="CAF9937304.1"/>
    <property type="molecule type" value="Genomic_DNA"/>
</dbReference>
<organism evidence="2 3">
    <name type="scientific">Alectoria fallacina</name>
    <dbReference type="NCBI Taxonomy" id="1903189"/>
    <lineage>
        <taxon>Eukaryota</taxon>
        <taxon>Fungi</taxon>
        <taxon>Dikarya</taxon>
        <taxon>Ascomycota</taxon>
        <taxon>Pezizomycotina</taxon>
        <taxon>Lecanoromycetes</taxon>
        <taxon>OSLEUM clade</taxon>
        <taxon>Lecanoromycetidae</taxon>
        <taxon>Lecanorales</taxon>
        <taxon>Lecanorineae</taxon>
        <taxon>Parmeliaceae</taxon>
        <taxon>Alectoria</taxon>
    </lineage>
</organism>
<accession>A0A8H3G9K7</accession>
<evidence type="ECO:0000256" key="1">
    <source>
        <dbReference type="SAM" id="MobiDB-lite"/>
    </source>
</evidence>
<evidence type="ECO:0000313" key="3">
    <source>
        <dbReference type="Proteomes" id="UP000664203"/>
    </source>
</evidence>
<gene>
    <name evidence="2" type="ORF">ALECFALPRED_007166</name>
</gene>
<sequence length="645" mass="71743">MEAAAILSVGASVLAAVQLSNDIVRVLKAVSLTDDPRVKMIKYNLMTQRALTIAWANRLQSENSETWNIPPESARDVEQILSEMNTYFSRAEAKMDKIYHAPDGKMTSRLFVRRFLFVNGGFQELKDLTDALESMNKTLLVIAPPPPSYSPKAGASVQAALLNEEVEISGIGRNRETENVDVPYTADIPAPYVSILSLYTLCLEALGSICGGTGQEKILGNQYDRLKLWSTGILTDGPLAIDKIFLAEPRQQKHFQELLVRILVHVAVSEETILSNLCTRTEGKQQQRLAHQRRALLATLGRDPLSEIALERWATILANKRAMSSATRSSPRALSFVTESTDMEHKHAFSIKEESAEDRLPKISSDSDLQLDAVRSGSHAMLDLAAIERETHILERAVSNSLENGFTREGTPTAEDQSETEDSQDEIVRLGRTIEMLFDLLPTIRRIRRTHLLHQESKDYQKTTMTVQQSSSITSAIDKSAATSDSGPTASLEFDVHSGTMRNETVTFDQLLNHSLDLAASLETVLHNDETWAEKNGEKVEAYSGMLRKETDRLREFKKIKEGKRDSADTQQIISTIATLGKALNETIKDIAVSEKPKVSEKTGSRFHLIDTKSADDRDEKIKALVKVFGVYNAKMWEQSALVTA</sequence>
<feature type="region of interest" description="Disordered" evidence="1">
    <location>
        <begin position="403"/>
        <end position="425"/>
    </location>
</feature>
<comment type="caution">
    <text evidence="2">The sequence shown here is derived from an EMBL/GenBank/DDBJ whole genome shotgun (WGS) entry which is preliminary data.</text>
</comment>
<feature type="compositionally biased region" description="Acidic residues" evidence="1">
    <location>
        <begin position="416"/>
        <end position="425"/>
    </location>
</feature>
<dbReference type="Proteomes" id="UP000664203">
    <property type="component" value="Unassembled WGS sequence"/>
</dbReference>
<evidence type="ECO:0000313" key="2">
    <source>
        <dbReference type="EMBL" id="CAF9937304.1"/>
    </source>
</evidence>